<comment type="caution">
    <text evidence="2">The sequence shown here is derived from an EMBL/GenBank/DDBJ whole genome shotgun (WGS) entry which is preliminary data.</text>
</comment>
<dbReference type="AlphaFoldDB" id="A0AAN9SN86"/>
<protein>
    <submittedName>
        <fullName evidence="2">Uncharacterized protein</fullName>
    </submittedName>
</protein>
<sequence>MKADKGWQLVGKSRRLKGRGWKGGSRFQGKASSKEKPPPLSKAVRGASRQRKSYAATKQGGLNSYADVVKENKGSNGGAPVETQSSVQLSSLNFSNDEAELEAVDRRWEAIELGLGMEDVRVASDQSTKGHVKEDEAFTFSHACEDGKRVSAASSSGHGKGGRKHVAVWKEVRRHSVDGSVTGLLGLTDIIFKSSSPHMPYPTQKVLVSQTAGPEDCLSEGHEVKKVALAGMWKALQNIRVVGTQTDEWYKEEISRMERRDTTDKEGRHGGLFGHV</sequence>
<evidence type="ECO:0000313" key="3">
    <source>
        <dbReference type="Proteomes" id="UP001386955"/>
    </source>
</evidence>
<evidence type="ECO:0000313" key="2">
    <source>
        <dbReference type="EMBL" id="KAK7396317.1"/>
    </source>
</evidence>
<name>A0AAN9SN86_PSOTE</name>
<proteinExistence type="predicted"/>
<dbReference type="Proteomes" id="UP001386955">
    <property type="component" value="Unassembled WGS sequence"/>
</dbReference>
<organism evidence="2 3">
    <name type="scientific">Psophocarpus tetragonolobus</name>
    <name type="common">Winged bean</name>
    <name type="synonym">Dolichos tetragonolobus</name>
    <dbReference type="NCBI Taxonomy" id="3891"/>
    <lineage>
        <taxon>Eukaryota</taxon>
        <taxon>Viridiplantae</taxon>
        <taxon>Streptophyta</taxon>
        <taxon>Embryophyta</taxon>
        <taxon>Tracheophyta</taxon>
        <taxon>Spermatophyta</taxon>
        <taxon>Magnoliopsida</taxon>
        <taxon>eudicotyledons</taxon>
        <taxon>Gunneridae</taxon>
        <taxon>Pentapetalae</taxon>
        <taxon>rosids</taxon>
        <taxon>fabids</taxon>
        <taxon>Fabales</taxon>
        <taxon>Fabaceae</taxon>
        <taxon>Papilionoideae</taxon>
        <taxon>50 kb inversion clade</taxon>
        <taxon>NPAAA clade</taxon>
        <taxon>indigoferoid/millettioid clade</taxon>
        <taxon>Phaseoleae</taxon>
        <taxon>Psophocarpus</taxon>
    </lineage>
</organism>
<keyword evidence="3" id="KW-1185">Reference proteome</keyword>
<dbReference type="EMBL" id="JAYMYS010000004">
    <property type="protein sequence ID" value="KAK7396317.1"/>
    <property type="molecule type" value="Genomic_DNA"/>
</dbReference>
<evidence type="ECO:0000256" key="1">
    <source>
        <dbReference type="SAM" id="MobiDB-lite"/>
    </source>
</evidence>
<feature type="region of interest" description="Disordered" evidence="1">
    <location>
        <begin position="1"/>
        <end position="84"/>
    </location>
</feature>
<reference evidence="2 3" key="1">
    <citation type="submission" date="2024-01" db="EMBL/GenBank/DDBJ databases">
        <title>The genomes of 5 underutilized Papilionoideae crops provide insights into root nodulation and disease resistanc.</title>
        <authorList>
            <person name="Jiang F."/>
        </authorList>
    </citation>
    <scope>NUCLEOTIDE SEQUENCE [LARGE SCALE GENOMIC DNA]</scope>
    <source>
        <strain evidence="2">DUOXIRENSHENG_FW03</strain>
        <tissue evidence="2">Leaves</tissue>
    </source>
</reference>
<accession>A0AAN9SN86</accession>
<gene>
    <name evidence="2" type="ORF">VNO78_17235</name>
</gene>